<dbReference type="Pfam" id="PF12705">
    <property type="entry name" value="PDDEXK_1"/>
    <property type="match status" value="1"/>
</dbReference>
<sequence>MTIVSVAPGLPFLDRVVREWLAQDVGGSGGGHHAQSRCGRSGHDQPGHSVAGDAGPGLILVPSRRAGRALMEAFLRVLDGQAALLPRVVAMNDVDESGLGLSGGVEAELPPAVDKQQRLAVLSYLILQTPIVSLGMDRTKGIDRAWPLAKALAELMDEAERSGVDLATSLPEAVEEQFSEHWQQTLKFLEIVTSVWPQWLQEAGLMNPVARQVARLKAQAALWDEQPPQTPVWAVGFADGSAAVVDVLAAVARMPQGCVVLPGVDLALDEELWEALPPAHPQAGLREIIDTLGVARGDVEEWDFAGSAGGAQQRVREAVMRDVMLPERGIAVWGQDLTPRDVTGLYRLPAQDQQQEAQAIALVLRDAVEVPGKTAALITPDRSLARRVGTELQRFGVVADDSAGMSLAEAPQAVFLRLIAQAVEAELSPVALLAMVKHPLAAMGQSPGVCRASARRLERLVLRGPAPVPGIAGLRAALHALDQERLERDPGLSADAPDVAEGPLGFVERLEQCLAPLLAVAGAVPLPELLGALIQSAEALAAVEAPDMGAEIEASDDEASRLWVGEEGEALAQHLAGLMEHTALLPPQRLGHLDSFLNTALSGETLTGARAYRGGEELAHPRVSILGVLEARLQAFDVVVLGGLNETVWPPAADSGPWLSRPMRARVGLAPPERQTGISAHDFVSAVLAGGEVVFSNAVRRDGAPGTPARWLVRMEAFLKGRGQTLPVHDALGWQAELDHQPAEYVTLLAPPMPRPPVALRPRKLSITDIETLKLDPYSIYAKHILKLRALPPLEEGVEHADFGMIVHDAMEDVLKQFPQNWPENALAHVRQAFLTALDKAAVRPALANWWRPRLMRIAEWVSEQEKERRLAEPTAARYVEVDALYQLMTEQGPFAVTGRADRIDIDAESGATVFDYKTGTPPSGKSVEEGWSIQLVLEGALLVAGAFSKVPVAETKALLYWHLSGNAKPGEENRVPSAKSKVTPQDLISNVMDQLRSLIVKYEDPQQAYRSEPWAGKEMRYTDYALLARVPEWKAASQDDEGAEA</sequence>
<dbReference type="InterPro" id="IPR027417">
    <property type="entry name" value="P-loop_NTPase"/>
</dbReference>
<evidence type="ECO:0000313" key="3">
    <source>
        <dbReference type="EMBL" id="MBR0559899.1"/>
    </source>
</evidence>
<dbReference type="SUPFAM" id="SSF52540">
    <property type="entry name" value="P-loop containing nucleoside triphosphate hydrolases"/>
    <property type="match status" value="1"/>
</dbReference>
<dbReference type="InterPro" id="IPR014153">
    <property type="entry name" value="Ds_break_AddB"/>
</dbReference>
<reference evidence="3 4" key="1">
    <citation type="submission" date="2021-04" db="EMBL/GenBank/DDBJ databases">
        <title>The complete genome sequence of Neokomagataea sp. TBRC 2177.</title>
        <authorList>
            <person name="Charoenyingcharoen P."/>
            <person name="Yukphan P."/>
        </authorList>
    </citation>
    <scope>NUCLEOTIDE SEQUENCE [LARGE SCALE GENOMIC DNA]</scope>
    <source>
        <strain evidence="3 4">TBRC 2177</strain>
    </source>
</reference>
<dbReference type="Gene3D" id="3.90.320.10">
    <property type="match status" value="1"/>
</dbReference>
<dbReference type="InterPro" id="IPR011604">
    <property type="entry name" value="PDDEXK-like_dom_sf"/>
</dbReference>
<feature type="domain" description="PD-(D/E)XK endonuclease-like" evidence="2">
    <location>
        <begin position="765"/>
        <end position="996"/>
    </location>
</feature>
<dbReference type="RefSeq" id="WP_211681819.1">
    <property type="nucleotide sequence ID" value="NZ_JAGRQH010000004.1"/>
</dbReference>
<evidence type="ECO:0000313" key="4">
    <source>
        <dbReference type="Proteomes" id="UP000677812"/>
    </source>
</evidence>
<dbReference type="InterPro" id="IPR038726">
    <property type="entry name" value="PDDEXK_AddAB-type"/>
</dbReference>
<evidence type="ECO:0000259" key="2">
    <source>
        <dbReference type="Pfam" id="PF12705"/>
    </source>
</evidence>
<accession>A0ABS5E7L7</accession>
<proteinExistence type="predicted"/>
<dbReference type="Proteomes" id="UP000677812">
    <property type="component" value="Unassembled WGS sequence"/>
</dbReference>
<evidence type="ECO:0000256" key="1">
    <source>
        <dbReference type="SAM" id="MobiDB-lite"/>
    </source>
</evidence>
<dbReference type="EMBL" id="JAGRQH010000004">
    <property type="protein sequence ID" value="MBR0559899.1"/>
    <property type="molecule type" value="Genomic_DNA"/>
</dbReference>
<dbReference type="NCBIfam" id="TIGR02786">
    <property type="entry name" value="addB_alphas"/>
    <property type="match status" value="1"/>
</dbReference>
<feature type="region of interest" description="Disordered" evidence="1">
    <location>
        <begin position="27"/>
        <end position="54"/>
    </location>
</feature>
<organism evidence="3 4">
    <name type="scientific">Neokomagataea anthophila</name>
    <dbReference type="NCBI Taxonomy" id="2826925"/>
    <lineage>
        <taxon>Bacteria</taxon>
        <taxon>Pseudomonadati</taxon>
        <taxon>Pseudomonadota</taxon>
        <taxon>Alphaproteobacteria</taxon>
        <taxon>Acetobacterales</taxon>
        <taxon>Acetobacteraceae</taxon>
        <taxon>Neokomagataea</taxon>
    </lineage>
</organism>
<comment type="caution">
    <text evidence="3">The sequence shown here is derived from an EMBL/GenBank/DDBJ whole genome shotgun (WGS) entry which is preliminary data.</text>
</comment>
<name>A0ABS5E7L7_9PROT</name>
<keyword evidence="4" id="KW-1185">Reference proteome</keyword>
<gene>
    <name evidence="3" type="primary">addB</name>
    <name evidence="3" type="ORF">KB213_07530</name>
</gene>
<protein>
    <submittedName>
        <fullName evidence="3">Double-strand break repair protein AddB</fullName>
    </submittedName>
</protein>